<dbReference type="GO" id="GO:0015344">
    <property type="term" value="F:siderophore uptake transmembrane transporter activity"/>
    <property type="evidence" value="ECO:0007669"/>
    <property type="project" value="TreeGrafter"/>
</dbReference>
<dbReference type="InterPro" id="IPR012910">
    <property type="entry name" value="Plug_dom"/>
</dbReference>
<evidence type="ECO:0000256" key="5">
    <source>
        <dbReference type="ARBA" id="ARBA00022729"/>
    </source>
</evidence>
<evidence type="ECO:0000313" key="15">
    <source>
        <dbReference type="EMBL" id="MBB5221835.1"/>
    </source>
</evidence>
<dbReference type="PANTHER" id="PTHR30069">
    <property type="entry name" value="TONB-DEPENDENT OUTER MEMBRANE RECEPTOR"/>
    <property type="match status" value="1"/>
</dbReference>
<keyword evidence="5 12" id="KW-0732">Signal</keyword>
<organism evidence="15 16">
    <name type="scientific">Amaricoccus macauensis</name>
    <dbReference type="NCBI Taxonomy" id="57001"/>
    <lineage>
        <taxon>Bacteria</taxon>
        <taxon>Pseudomonadati</taxon>
        <taxon>Pseudomonadota</taxon>
        <taxon>Alphaproteobacteria</taxon>
        <taxon>Rhodobacterales</taxon>
        <taxon>Paracoccaceae</taxon>
        <taxon>Amaricoccus</taxon>
    </lineage>
</organism>
<feature type="signal peptide" evidence="12">
    <location>
        <begin position="1"/>
        <end position="23"/>
    </location>
</feature>
<dbReference type="CDD" id="cd01347">
    <property type="entry name" value="ligand_gated_channel"/>
    <property type="match status" value="1"/>
</dbReference>
<feature type="chain" id="PRO_5032879741" evidence="12">
    <location>
        <begin position="24"/>
        <end position="694"/>
    </location>
</feature>
<dbReference type="Pfam" id="PF00593">
    <property type="entry name" value="TonB_dep_Rec_b-barrel"/>
    <property type="match status" value="1"/>
</dbReference>
<dbReference type="InterPro" id="IPR039426">
    <property type="entry name" value="TonB-dep_rcpt-like"/>
</dbReference>
<evidence type="ECO:0000259" key="13">
    <source>
        <dbReference type="Pfam" id="PF00593"/>
    </source>
</evidence>
<sequence length="694" mass="75779">MRETGSLRAIVTAAGLLSTTALVAPGAMAQAVEDDSSFVLDPVVVTASGFQQTVTDAPASISVIPGEQLRNESFRDLADAVRHTQGVSVIGNANEQDISIRGLPGSYTLILVDGVRQGTRNARPNGSAGFEQSFIPPAVIIDRIEVLRGPASTLYGSDAVGGVINIITKKVSDVPTGSFGLSYTKQQHDKYGDDMQAQAYVAGPLIENRLGYQLWGTAFGRDEDEILEGSNERENYQLAGRLTFTPNERNAFMLDAGTERLQNRSTPGKSTEGDIGADRHNDRSYVRLSHEGTWDWGTSFLSAQREVGERTTFELGEEQPRSPEITNIVLDGRATVPLGDHMVSFGTQYIKNTLNDQNPGLRNEVDYDFSLWQAALYLEDEWAVTDRLSITGGLRMDYHSEYGDHYSPRLYAVYGLTDQVTIKGGVSTGFRAPEIRAIVPGYAYATGGSGCFYGPESELPEGMGPCGVILANPDLKPETSTNFEAAVIYDNLEDLTLGATVFHTELKNQVNNERVYNDDGSFARWDQDPNYTLFRQYNLNEARMQGVELTALWEATSTLRLTANYTYIDSEQKTGTYAGLPLNRTPEHSGSVRADWVTPVEGLSSYLAGNYIGEQINAGLRIGENGSPIYRDGEVVARKYDGYFTADIGASYALTDSVALNGAIYNVLDKQVGPDEVDDVVAGRRFWLGLTATF</sequence>
<dbReference type="Gene3D" id="2.40.170.20">
    <property type="entry name" value="TonB-dependent receptor, beta-barrel domain"/>
    <property type="match status" value="1"/>
</dbReference>
<evidence type="ECO:0000256" key="1">
    <source>
        <dbReference type="ARBA" id="ARBA00004571"/>
    </source>
</evidence>
<evidence type="ECO:0000256" key="2">
    <source>
        <dbReference type="ARBA" id="ARBA00022448"/>
    </source>
</evidence>
<comment type="similarity">
    <text evidence="10 11">Belongs to the TonB-dependent receptor family.</text>
</comment>
<protein>
    <submittedName>
        <fullName evidence="15">Outer membrane receptor for ferrienterochelin and colicins</fullName>
    </submittedName>
</protein>
<keyword evidence="9 10" id="KW-0998">Cell outer membrane</keyword>
<evidence type="ECO:0000256" key="7">
    <source>
        <dbReference type="ARBA" id="ARBA00023077"/>
    </source>
</evidence>
<evidence type="ECO:0000256" key="10">
    <source>
        <dbReference type="PROSITE-ProRule" id="PRU01360"/>
    </source>
</evidence>
<dbReference type="InterPro" id="IPR000531">
    <property type="entry name" value="Beta-barrel_TonB"/>
</dbReference>
<keyword evidence="16" id="KW-1185">Reference proteome</keyword>
<evidence type="ECO:0000256" key="9">
    <source>
        <dbReference type="ARBA" id="ARBA00023237"/>
    </source>
</evidence>
<dbReference type="GO" id="GO:0009279">
    <property type="term" value="C:cell outer membrane"/>
    <property type="evidence" value="ECO:0007669"/>
    <property type="project" value="UniProtKB-SubCell"/>
</dbReference>
<keyword evidence="2 10" id="KW-0813">Transport</keyword>
<dbReference type="RefSeq" id="WP_184148291.1">
    <property type="nucleotide sequence ID" value="NZ_JACHFM010000002.1"/>
</dbReference>
<keyword evidence="3 10" id="KW-1134">Transmembrane beta strand</keyword>
<dbReference type="EMBL" id="JACHFM010000002">
    <property type="protein sequence ID" value="MBB5221835.1"/>
    <property type="molecule type" value="Genomic_DNA"/>
</dbReference>
<dbReference type="SUPFAM" id="SSF56935">
    <property type="entry name" value="Porins"/>
    <property type="match status" value="1"/>
</dbReference>
<evidence type="ECO:0000256" key="8">
    <source>
        <dbReference type="ARBA" id="ARBA00023136"/>
    </source>
</evidence>
<dbReference type="PROSITE" id="PS52016">
    <property type="entry name" value="TONB_DEPENDENT_REC_3"/>
    <property type="match status" value="1"/>
</dbReference>
<dbReference type="AlphaFoldDB" id="A0A840SML6"/>
<dbReference type="Pfam" id="PF07715">
    <property type="entry name" value="Plug"/>
    <property type="match status" value="1"/>
</dbReference>
<dbReference type="InterPro" id="IPR037066">
    <property type="entry name" value="Plug_dom_sf"/>
</dbReference>
<dbReference type="Proteomes" id="UP000549457">
    <property type="component" value="Unassembled WGS sequence"/>
</dbReference>
<keyword evidence="8 10" id="KW-0472">Membrane</keyword>
<feature type="domain" description="TonB-dependent receptor-like beta-barrel" evidence="13">
    <location>
        <begin position="239"/>
        <end position="667"/>
    </location>
</feature>
<dbReference type="Gene3D" id="2.170.130.10">
    <property type="entry name" value="TonB-dependent receptor, plug domain"/>
    <property type="match status" value="1"/>
</dbReference>
<keyword evidence="4 10" id="KW-0812">Transmembrane</keyword>
<keyword evidence="6" id="KW-0406">Ion transport</keyword>
<evidence type="ECO:0000256" key="6">
    <source>
        <dbReference type="ARBA" id="ARBA00023065"/>
    </source>
</evidence>
<keyword evidence="15" id="KW-0675">Receptor</keyword>
<reference evidence="15 16" key="1">
    <citation type="submission" date="2020-08" db="EMBL/GenBank/DDBJ databases">
        <title>Genomic Encyclopedia of Type Strains, Phase IV (KMG-IV): sequencing the most valuable type-strain genomes for metagenomic binning, comparative biology and taxonomic classification.</title>
        <authorList>
            <person name="Goeker M."/>
        </authorList>
    </citation>
    <scope>NUCLEOTIDE SEQUENCE [LARGE SCALE GENOMIC DNA]</scope>
    <source>
        <strain evidence="15 16">DSM 101730</strain>
    </source>
</reference>
<comment type="caution">
    <text evidence="15">The sequence shown here is derived from an EMBL/GenBank/DDBJ whole genome shotgun (WGS) entry which is preliminary data.</text>
</comment>
<evidence type="ECO:0000259" key="14">
    <source>
        <dbReference type="Pfam" id="PF07715"/>
    </source>
</evidence>
<keyword evidence="7 11" id="KW-0798">TonB box</keyword>
<feature type="domain" description="TonB-dependent receptor plug" evidence="14">
    <location>
        <begin position="54"/>
        <end position="163"/>
    </location>
</feature>
<evidence type="ECO:0000313" key="16">
    <source>
        <dbReference type="Proteomes" id="UP000549457"/>
    </source>
</evidence>
<gene>
    <name evidence="15" type="ORF">HNP73_001771</name>
</gene>
<evidence type="ECO:0000256" key="4">
    <source>
        <dbReference type="ARBA" id="ARBA00022692"/>
    </source>
</evidence>
<dbReference type="GO" id="GO:0044718">
    <property type="term" value="P:siderophore transmembrane transport"/>
    <property type="evidence" value="ECO:0007669"/>
    <property type="project" value="TreeGrafter"/>
</dbReference>
<comment type="subcellular location">
    <subcellularLocation>
        <location evidence="1 10">Cell outer membrane</location>
        <topology evidence="1 10">Multi-pass membrane protein</topology>
    </subcellularLocation>
</comment>
<dbReference type="InterPro" id="IPR036942">
    <property type="entry name" value="Beta-barrel_TonB_sf"/>
</dbReference>
<dbReference type="PANTHER" id="PTHR30069:SF53">
    <property type="entry name" value="COLICIN I RECEPTOR-RELATED"/>
    <property type="match status" value="1"/>
</dbReference>
<name>A0A840SML6_9RHOB</name>
<evidence type="ECO:0000256" key="11">
    <source>
        <dbReference type="RuleBase" id="RU003357"/>
    </source>
</evidence>
<evidence type="ECO:0000256" key="3">
    <source>
        <dbReference type="ARBA" id="ARBA00022452"/>
    </source>
</evidence>
<evidence type="ECO:0000256" key="12">
    <source>
        <dbReference type="SAM" id="SignalP"/>
    </source>
</evidence>
<accession>A0A840SML6</accession>
<proteinExistence type="inferred from homology"/>